<evidence type="ECO:0000256" key="11">
    <source>
        <dbReference type="SAM" id="Phobius"/>
    </source>
</evidence>
<evidence type="ECO:0000256" key="1">
    <source>
        <dbReference type="ARBA" id="ARBA00004259"/>
    </source>
</evidence>
<reference evidence="12" key="3">
    <citation type="submission" date="2025-09" db="UniProtKB">
        <authorList>
            <consortium name="Ensembl"/>
        </authorList>
    </citation>
    <scope>IDENTIFICATION</scope>
</reference>
<dbReference type="GO" id="GO:0005789">
    <property type="term" value="C:endoplasmic reticulum membrane"/>
    <property type="evidence" value="ECO:0007669"/>
    <property type="project" value="UniProtKB-SubCell"/>
</dbReference>
<comment type="subcellular location">
    <subcellularLocation>
        <location evidence="2">Endoplasmic reticulum membrane</location>
        <topology evidence="2">Multi-pass membrane protein</topology>
    </subcellularLocation>
    <subcellularLocation>
        <location evidence="1">Nucleus envelope</location>
    </subcellularLocation>
</comment>
<dbReference type="InterPro" id="IPR019334">
    <property type="entry name" value="TMEM170A/B/YPR153W-like"/>
</dbReference>
<evidence type="ECO:0000256" key="4">
    <source>
        <dbReference type="ARBA" id="ARBA00022692"/>
    </source>
</evidence>
<dbReference type="GeneID" id="114601799"/>
<reference evidence="12" key="2">
    <citation type="submission" date="2025-08" db="UniProtKB">
        <authorList>
            <consortium name="Ensembl"/>
        </authorList>
    </citation>
    <scope>IDENTIFICATION</scope>
</reference>
<dbReference type="Pfam" id="PF10190">
    <property type="entry name" value="Tmemb_170"/>
    <property type="match status" value="1"/>
</dbReference>
<evidence type="ECO:0000256" key="6">
    <source>
        <dbReference type="ARBA" id="ARBA00022989"/>
    </source>
</evidence>
<keyword evidence="7 11" id="KW-0472">Membrane</keyword>
<proteinExistence type="inferred from homology"/>
<evidence type="ECO:0000256" key="9">
    <source>
        <dbReference type="ARBA" id="ARBA00023242"/>
    </source>
</evidence>
<evidence type="ECO:0000256" key="8">
    <source>
        <dbReference type="ARBA" id="ARBA00023180"/>
    </source>
</evidence>
<dbReference type="KEGG" id="pmua:114601799"/>
<dbReference type="Ensembl" id="ENSPMRT00000032392.1">
    <property type="protein sequence ID" value="ENSPMRP00000030540.1"/>
    <property type="gene ID" value="ENSPMRG00000019773.1"/>
</dbReference>
<dbReference type="GO" id="GO:0071786">
    <property type="term" value="P:endoplasmic reticulum tubular network organization"/>
    <property type="evidence" value="ECO:0007669"/>
    <property type="project" value="Ensembl"/>
</dbReference>
<name>A0A670K316_PODMU</name>
<protein>
    <recommendedName>
        <fullName evidence="10">Transmembrane protein 170A</fullName>
    </recommendedName>
</protein>
<dbReference type="GeneTree" id="ENSGT00940000159189"/>
<comment type="similarity">
    <text evidence="3">Belongs to the TMEM170 family.</text>
</comment>
<dbReference type="PANTHER" id="PTHR22779:SF2">
    <property type="entry name" value="TRANSMEMBRANE PROTEIN 170A"/>
    <property type="match status" value="1"/>
</dbReference>
<evidence type="ECO:0000256" key="10">
    <source>
        <dbReference type="ARBA" id="ARBA00040097"/>
    </source>
</evidence>
<evidence type="ECO:0000256" key="2">
    <source>
        <dbReference type="ARBA" id="ARBA00004477"/>
    </source>
</evidence>
<dbReference type="Proteomes" id="UP000472272">
    <property type="component" value="Chromosome 8"/>
</dbReference>
<dbReference type="PANTHER" id="PTHR22779">
    <property type="entry name" value="SD17342P"/>
    <property type="match status" value="1"/>
</dbReference>
<keyword evidence="9" id="KW-0539">Nucleus</keyword>
<dbReference type="GO" id="GO:0006998">
    <property type="term" value="P:nuclear envelope organization"/>
    <property type="evidence" value="ECO:0007669"/>
    <property type="project" value="Ensembl"/>
</dbReference>
<dbReference type="GO" id="GO:0051292">
    <property type="term" value="P:nuclear pore complex assembly"/>
    <property type="evidence" value="ECO:0007669"/>
    <property type="project" value="Ensembl"/>
</dbReference>
<sequence>MEGGGGGGGDSVPPAPGGLLHQILSLHLVPRSGNVTRAACAESLCDFTEMWYGVFLWAMVSSLFFHIPAALLALFTLRRHRYGRFMSVSILLMGFVGPLAAGILSSAAIAGVYKAAGKDMIPFVAMTFGVGQTFGVVMISFLRILATL</sequence>
<feature type="transmembrane region" description="Helical" evidence="11">
    <location>
        <begin position="89"/>
        <end position="113"/>
    </location>
</feature>
<organism evidence="12 13">
    <name type="scientific">Podarcis muralis</name>
    <name type="common">Wall lizard</name>
    <name type="synonym">Lacerta muralis</name>
    <dbReference type="NCBI Taxonomy" id="64176"/>
    <lineage>
        <taxon>Eukaryota</taxon>
        <taxon>Metazoa</taxon>
        <taxon>Chordata</taxon>
        <taxon>Craniata</taxon>
        <taxon>Vertebrata</taxon>
        <taxon>Euteleostomi</taxon>
        <taxon>Lepidosauria</taxon>
        <taxon>Squamata</taxon>
        <taxon>Bifurcata</taxon>
        <taxon>Unidentata</taxon>
        <taxon>Episquamata</taxon>
        <taxon>Laterata</taxon>
        <taxon>Lacertibaenia</taxon>
        <taxon>Lacertidae</taxon>
        <taxon>Podarcis</taxon>
    </lineage>
</organism>
<evidence type="ECO:0000256" key="7">
    <source>
        <dbReference type="ARBA" id="ARBA00023136"/>
    </source>
</evidence>
<dbReference type="CTD" id="124491"/>
<feature type="transmembrane region" description="Helical" evidence="11">
    <location>
        <begin position="54"/>
        <end position="77"/>
    </location>
</feature>
<dbReference type="OMA" id="GRFMSVG"/>
<dbReference type="RefSeq" id="XP_028595149.1">
    <property type="nucleotide sequence ID" value="XM_028739316.1"/>
</dbReference>
<keyword evidence="6 11" id="KW-1133">Transmembrane helix</keyword>
<accession>A0A670K316</accession>
<keyword evidence="8" id="KW-0325">Glycoprotein</keyword>
<dbReference type="AlphaFoldDB" id="A0A670K316"/>
<keyword evidence="13" id="KW-1185">Reference proteome</keyword>
<keyword evidence="5" id="KW-0256">Endoplasmic reticulum</keyword>
<dbReference type="GO" id="GO:0005635">
    <property type="term" value="C:nuclear envelope"/>
    <property type="evidence" value="ECO:0007669"/>
    <property type="project" value="UniProtKB-SubCell"/>
</dbReference>
<keyword evidence="4 11" id="KW-0812">Transmembrane</keyword>
<evidence type="ECO:0000256" key="3">
    <source>
        <dbReference type="ARBA" id="ARBA00006325"/>
    </source>
</evidence>
<feature type="transmembrane region" description="Helical" evidence="11">
    <location>
        <begin position="125"/>
        <end position="146"/>
    </location>
</feature>
<reference evidence="12 13" key="1">
    <citation type="journal article" date="2019" name="Proc. Natl. Acad. Sci. U.S.A.">
        <title>Regulatory changes in pterin and carotenoid genes underlie balanced color polymorphisms in the wall lizard.</title>
        <authorList>
            <person name="Andrade P."/>
            <person name="Pinho C."/>
            <person name="Perez I de Lanuza G."/>
            <person name="Afonso S."/>
            <person name="Brejcha J."/>
            <person name="Rubin C.J."/>
            <person name="Wallerman O."/>
            <person name="Pereira P."/>
            <person name="Sabatino S.J."/>
            <person name="Bellati A."/>
            <person name="Pellitteri-Rosa D."/>
            <person name="Bosakova Z."/>
            <person name="Bunikis I."/>
            <person name="Carretero M.A."/>
            <person name="Feiner N."/>
            <person name="Marsik P."/>
            <person name="Pauperio F."/>
            <person name="Salvi D."/>
            <person name="Soler L."/>
            <person name="While G.M."/>
            <person name="Uller T."/>
            <person name="Font E."/>
            <person name="Andersson L."/>
            <person name="Carneiro M."/>
        </authorList>
    </citation>
    <scope>NUCLEOTIDE SEQUENCE</scope>
</reference>
<gene>
    <name evidence="12" type="primary">TMEM170A</name>
</gene>
<evidence type="ECO:0000256" key="5">
    <source>
        <dbReference type="ARBA" id="ARBA00022824"/>
    </source>
</evidence>
<evidence type="ECO:0000313" key="13">
    <source>
        <dbReference type="Proteomes" id="UP000472272"/>
    </source>
</evidence>
<dbReference type="OrthoDB" id="13807at2759"/>
<evidence type="ECO:0000313" key="12">
    <source>
        <dbReference type="Ensembl" id="ENSPMRP00000030540.1"/>
    </source>
</evidence>